<keyword evidence="1" id="KW-1133">Transmembrane helix</keyword>
<protein>
    <submittedName>
        <fullName evidence="2">Uncharacterized protein</fullName>
    </submittedName>
</protein>
<feature type="transmembrane region" description="Helical" evidence="1">
    <location>
        <begin position="104"/>
        <end position="121"/>
    </location>
</feature>
<dbReference type="Proteomes" id="UP000201728">
    <property type="component" value="Chromosome"/>
</dbReference>
<gene>
    <name evidence="2" type="ORF">clem_05895</name>
</gene>
<dbReference type="KEGG" id="lcd:clem_05895"/>
<dbReference type="AlphaFoldDB" id="A0A222P1J9"/>
<keyword evidence="3" id="KW-1185">Reference proteome</keyword>
<sequence length="254" mass="28534">MRIAERLDTASGVFFFLGFVVSQLQHSPFVFLAALSNLGALFFYSIGYALWLAACQLYPDYPRQKTHWYGFVEVKNQHRIAAILGAIAIICCVAGIFMPAMLVPASWLFFASNLVWCIAEYHKHNITQNTSHAETAYMQYTVLSTVMTLVPAIGATISLFFPPAALFTFIISTTLGISLGSLSLYCWLDYTLGREFRSESDSYQLLTNSLEIEQSLPPSPSPNPLQNSYNALWQNKPEFHPEESDHPFSPLKRP</sequence>
<name>A0A222P1J9_9GAMM</name>
<evidence type="ECO:0000313" key="2">
    <source>
        <dbReference type="EMBL" id="ASQ45734.1"/>
    </source>
</evidence>
<accession>A0A222P1J9</accession>
<dbReference type="OrthoDB" id="5651454at2"/>
<evidence type="ECO:0000313" key="3">
    <source>
        <dbReference type="Proteomes" id="UP000201728"/>
    </source>
</evidence>
<feature type="transmembrane region" description="Helical" evidence="1">
    <location>
        <begin position="12"/>
        <end position="35"/>
    </location>
</feature>
<proteinExistence type="predicted"/>
<keyword evidence="1" id="KW-0472">Membrane</keyword>
<feature type="transmembrane region" description="Helical" evidence="1">
    <location>
        <begin position="142"/>
        <end position="161"/>
    </location>
</feature>
<dbReference type="RefSeq" id="WP_094090763.1">
    <property type="nucleotide sequence ID" value="NZ_CP016397.1"/>
</dbReference>
<organism evidence="2 3">
    <name type="scientific">Legionella clemsonensis</name>
    <dbReference type="NCBI Taxonomy" id="1867846"/>
    <lineage>
        <taxon>Bacteria</taxon>
        <taxon>Pseudomonadati</taxon>
        <taxon>Pseudomonadota</taxon>
        <taxon>Gammaproteobacteria</taxon>
        <taxon>Legionellales</taxon>
        <taxon>Legionellaceae</taxon>
        <taxon>Legionella</taxon>
    </lineage>
</organism>
<dbReference type="EMBL" id="CP016397">
    <property type="protein sequence ID" value="ASQ45734.1"/>
    <property type="molecule type" value="Genomic_DNA"/>
</dbReference>
<feature type="transmembrane region" description="Helical" evidence="1">
    <location>
        <begin position="41"/>
        <end position="59"/>
    </location>
</feature>
<keyword evidence="1" id="KW-0812">Transmembrane</keyword>
<feature type="transmembrane region" description="Helical" evidence="1">
    <location>
        <begin position="80"/>
        <end position="98"/>
    </location>
</feature>
<feature type="transmembrane region" description="Helical" evidence="1">
    <location>
        <begin position="167"/>
        <end position="188"/>
    </location>
</feature>
<evidence type="ECO:0000256" key="1">
    <source>
        <dbReference type="SAM" id="Phobius"/>
    </source>
</evidence>
<reference evidence="3" key="1">
    <citation type="submission" date="2016-07" db="EMBL/GenBank/DDBJ databases">
        <authorList>
            <person name="Florea S."/>
            <person name="Webb J.S."/>
            <person name="Jaromczyk J."/>
            <person name="Schardl C.L."/>
        </authorList>
    </citation>
    <scope>NUCLEOTIDE SEQUENCE [LARGE SCALE GENOMIC DNA]</scope>
    <source>
        <strain evidence="3">CDC-D5610</strain>
    </source>
</reference>